<proteinExistence type="predicted"/>
<dbReference type="RefSeq" id="WP_030064068.1">
    <property type="nucleotide sequence ID" value="NZ_JRKI01000033.1"/>
</dbReference>
<dbReference type="InterPro" id="IPR044925">
    <property type="entry name" value="His-Me_finger_sf"/>
</dbReference>
<dbReference type="EMBL" id="JRKI01000033">
    <property type="protein sequence ID" value="KIZ15623.1"/>
    <property type="molecule type" value="Genomic_DNA"/>
</dbReference>
<dbReference type="AlphaFoldDB" id="A0A0D7CHD7"/>
<dbReference type="SUPFAM" id="SSF54060">
    <property type="entry name" value="His-Me finger endonucleases"/>
    <property type="match status" value="1"/>
</dbReference>
<comment type="caution">
    <text evidence="1">The sequence shown here is derived from an EMBL/GenBank/DDBJ whole genome shotgun (WGS) entry which is preliminary data.</text>
</comment>
<evidence type="ECO:0008006" key="3">
    <source>
        <dbReference type="Google" id="ProtNLM"/>
    </source>
</evidence>
<gene>
    <name evidence="1" type="ORF">SNA_25695</name>
</gene>
<keyword evidence="2" id="KW-1185">Reference proteome</keyword>
<organism evidence="1 2">
    <name type="scientific">Streptomyces natalensis ATCC 27448</name>
    <dbReference type="NCBI Taxonomy" id="1240678"/>
    <lineage>
        <taxon>Bacteria</taxon>
        <taxon>Bacillati</taxon>
        <taxon>Actinomycetota</taxon>
        <taxon>Actinomycetes</taxon>
        <taxon>Kitasatosporales</taxon>
        <taxon>Streptomycetaceae</taxon>
        <taxon>Streptomyces</taxon>
    </lineage>
</organism>
<protein>
    <recommendedName>
        <fullName evidence="3">HNH nuclease domain-containing protein</fullName>
    </recommendedName>
</protein>
<evidence type="ECO:0000313" key="2">
    <source>
        <dbReference type="Proteomes" id="UP000032458"/>
    </source>
</evidence>
<name>A0A0D7CHD7_9ACTN</name>
<accession>A0A0D7CHD7</accession>
<reference evidence="1 2" key="1">
    <citation type="submission" date="2014-09" db="EMBL/GenBank/DDBJ databases">
        <title>Draft genome sequence of Streptomyces natalensis ATCC 27448, producer of the antifungal pimaricin.</title>
        <authorList>
            <person name="Mendes M.V."/>
            <person name="Beites T."/>
            <person name="Pires S."/>
            <person name="Santos C.L."/>
            <person name="Moradas-Ferreira P."/>
        </authorList>
    </citation>
    <scope>NUCLEOTIDE SEQUENCE [LARGE SCALE GENOMIC DNA]</scope>
    <source>
        <strain evidence="1 2">ATCC 27448</strain>
    </source>
</reference>
<sequence>MSISPPGNGVPWGTLLADGETVARYWSHVLCRGPDDCWWWTGGLSDTGHATFRAVSLPGHTRRGTVPAHLFGYRLAQGIDSIPAGLVIRHRCDEPPCQNPAHWLLGTRGDNNRDAASRRRLAGHALADVRGAAGRARAVQAAIATADPDHLDEAIAAALAEGNPSGAHQDSLF</sequence>
<dbReference type="PATRIC" id="fig|1240678.4.peg.5470"/>
<evidence type="ECO:0000313" key="1">
    <source>
        <dbReference type="EMBL" id="KIZ15623.1"/>
    </source>
</evidence>
<dbReference type="Proteomes" id="UP000032458">
    <property type="component" value="Unassembled WGS sequence"/>
</dbReference>